<dbReference type="Proteomes" id="UP000035762">
    <property type="component" value="Unassembled WGS sequence"/>
</dbReference>
<organism evidence="1 2">
    <name type="scientific">Afipia felis</name>
    <name type="common">Cat scratch disease bacillus</name>
    <dbReference type="NCBI Taxonomy" id="1035"/>
    <lineage>
        <taxon>Bacteria</taxon>
        <taxon>Pseudomonadati</taxon>
        <taxon>Pseudomonadota</taxon>
        <taxon>Alphaproteobacteria</taxon>
        <taxon>Hyphomicrobiales</taxon>
        <taxon>Nitrobacteraceae</taxon>
        <taxon>Afipia</taxon>
    </lineage>
</organism>
<dbReference type="AlphaFoldDB" id="A0A090MJA2"/>
<sequence>MASSEFPADRYDVLIDETIASCDGNLRSAVRALLIANEHLETENSQLKHYVDISTRIEAANQGYLN</sequence>
<gene>
    <name evidence="1" type="ORF">BN961_00984</name>
</gene>
<keyword evidence="2" id="KW-1185">Reference proteome</keyword>
<proteinExistence type="predicted"/>
<protein>
    <submittedName>
        <fullName evidence="1">Uncharacterized protein</fullName>
    </submittedName>
</protein>
<accession>A0A090MJA2</accession>
<dbReference type="EMBL" id="CCAZ020000001">
    <property type="protein sequence ID" value="CEG07590.1"/>
    <property type="molecule type" value="Genomic_DNA"/>
</dbReference>
<comment type="caution">
    <text evidence="1">The sequence shown here is derived from an EMBL/GenBank/DDBJ whole genome shotgun (WGS) entry which is preliminary data.</text>
</comment>
<evidence type="ECO:0000313" key="1">
    <source>
        <dbReference type="EMBL" id="CEG07590.1"/>
    </source>
</evidence>
<evidence type="ECO:0000313" key="2">
    <source>
        <dbReference type="Proteomes" id="UP000035762"/>
    </source>
</evidence>
<reference evidence="1 2" key="1">
    <citation type="journal article" date="2014" name="Genome Announc.">
        <title>Genome Sequence of Afipia felis Strain 76713, Isolated in Hospital Water Using an Amoeba Co-Culture Procedure.</title>
        <authorList>
            <person name="Benamar S."/>
            <person name="La Scola B."/>
            <person name="Croce O."/>
        </authorList>
    </citation>
    <scope>NUCLEOTIDE SEQUENCE [LARGE SCALE GENOMIC DNA]</scope>
    <source>
        <strain evidence="1 2">76713</strain>
    </source>
</reference>
<name>A0A090MJA2_AFIFE</name>
<dbReference type="RefSeq" id="WP_009341086.1">
    <property type="nucleotide sequence ID" value="NZ_CCAZ020000001.1"/>
</dbReference>
<dbReference type="OrthoDB" id="8127772at2"/>